<evidence type="ECO:0000313" key="1">
    <source>
        <dbReference type="EMBL" id="JAA50599.1"/>
    </source>
</evidence>
<name>K9J4P4_DESRO</name>
<feature type="non-terminal residue" evidence="1">
    <location>
        <position position="1"/>
    </location>
</feature>
<dbReference type="EMBL" id="GABZ01002926">
    <property type="protein sequence ID" value="JAA50599.1"/>
    <property type="molecule type" value="mRNA"/>
</dbReference>
<protein>
    <submittedName>
        <fullName evidence="1">Uncharacterized protein</fullName>
    </submittedName>
</protein>
<reference evidence="1" key="1">
    <citation type="submission" date="2012-11" db="EMBL/GenBank/DDBJ databases">
        <title>The Vampirome: Transcriptome and Proteome Analysis of the Submandibular and Accessory Glands of the Vampire Bat and Vector of Human Rabies, Desmodus rotundus.</title>
        <authorList>
            <person name="Francischetti I.M.B."/>
            <person name="Assumpcao T.C.F."/>
            <person name="Ma D."/>
            <person name="Vicente E.C."/>
            <person name="Ribeiro J.M.C."/>
        </authorList>
    </citation>
    <scope>NUCLEOTIDE SEQUENCE</scope>
    <source>
        <tissue evidence="1">Salivary gland</tissue>
    </source>
</reference>
<organism evidence="1">
    <name type="scientific">Desmodus rotundus</name>
    <name type="common">Vampire bat</name>
    <dbReference type="NCBI Taxonomy" id="9430"/>
    <lineage>
        <taxon>Eukaryota</taxon>
        <taxon>Metazoa</taxon>
        <taxon>Chordata</taxon>
        <taxon>Craniata</taxon>
        <taxon>Vertebrata</taxon>
        <taxon>Euteleostomi</taxon>
        <taxon>Mammalia</taxon>
        <taxon>Eutheria</taxon>
        <taxon>Laurasiatheria</taxon>
        <taxon>Chiroptera</taxon>
        <taxon>Yangochiroptera</taxon>
        <taxon>Phyllostomidae</taxon>
        <taxon>Desmodontinae</taxon>
        <taxon>Desmodus</taxon>
    </lineage>
</organism>
<dbReference type="AlphaFoldDB" id="K9J4P4"/>
<sequence>ACEIHPHCTPILYVVGAKRVSIGLNCSPWKGLFTRLAVGWCPVTKRFPPLTNDSGSLCLPGMSHVPPFCVSAPHWMNCLRPHIKYTETHNHKKSQSVLSKFMILCWAAFTAILDYMCPTGHRFDTPGNCTKNMFYDEHLLSF</sequence>
<proteinExistence type="evidence at transcript level"/>
<accession>K9J4P4</accession>